<evidence type="ECO:0000313" key="2">
    <source>
        <dbReference type="Proteomes" id="UP000500938"/>
    </source>
</evidence>
<evidence type="ECO:0000313" key="1">
    <source>
        <dbReference type="EMBL" id="QJR37882.1"/>
    </source>
</evidence>
<accession>A0A6M4IYC0</accession>
<dbReference type="Pfam" id="PF07704">
    <property type="entry name" value="PSK_trans_fac"/>
    <property type="match status" value="1"/>
</dbReference>
<protein>
    <submittedName>
        <fullName evidence="1">Type II toxin-antitoxin system VapB family antitoxin</fullName>
    </submittedName>
</protein>
<organism evidence="1 2">
    <name type="scientific">Gemmatimonas groenlandica</name>
    <dbReference type="NCBI Taxonomy" id="2732249"/>
    <lineage>
        <taxon>Bacteria</taxon>
        <taxon>Pseudomonadati</taxon>
        <taxon>Gemmatimonadota</taxon>
        <taxon>Gemmatimonadia</taxon>
        <taxon>Gemmatimonadales</taxon>
        <taxon>Gemmatimonadaceae</taxon>
        <taxon>Gemmatimonas</taxon>
    </lineage>
</organism>
<dbReference type="RefSeq" id="WP_171227318.1">
    <property type="nucleotide sequence ID" value="NZ_CP053085.1"/>
</dbReference>
<dbReference type="AlphaFoldDB" id="A0A6M4IYC0"/>
<sequence length="90" mass="10231">MAVNIKNKRVERLLDEVAALTGETKTEAIRRALEERRDRLARSSAQLHPADRLRRLLEREIWPSIPADVRGTRLSKAEEEQILGYGPDGA</sequence>
<dbReference type="KEGG" id="ggr:HKW67_21310"/>
<dbReference type="Proteomes" id="UP000500938">
    <property type="component" value="Chromosome"/>
</dbReference>
<gene>
    <name evidence="1" type="ORF">HKW67_21310</name>
</gene>
<dbReference type="EMBL" id="CP053085">
    <property type="protein sequence ID" value="QJR37882.1"/>
    <property type="molecule type" value="Genomic_DNA"/>
</dbReference>
<proteinExistence type="predicted"/>
<reference evidence="1 2" key="1">
    <citation type="submission" date="2020-05" db="EMBL/GenBank/DDBJ databases">
        <title>Complete genome sequence of Gemmatimonas greenlandica TET16.</title>
        <authorList>
            <person name="Zeng Y."/>
        </authorList>
    </citation>
    <scope>NUCLEOTIDE SEQUENCE [LARGE SCALE GENOMIC DNA]</scope>
    <source>
        <strain evidence="1 2">TET16</strain>
    </source>
</reference>
<name>A0A6M4IYC0_9BACT</name>
<dbReference type="InterPro" id="IPR011660">
    <property type="entry name" value="VapB-like"/>
</dbReference>
<keyword evidence="2" id="KW-1185">Reference proteome</keyword>